<dbReference type="InterPro" id="IPR050744">
    <property type="entry name" value="AI-2_Isomerase_LsrG"/>
</dbReference>
<evidence type="ECO:0000313" key="2">
    <source>
        <dbReference type="EMBL" id="BBE18473.1"/>
    </source>
</evidence>
<name>A0A5K7SA60_9BACT</name>
<keyword evidence="3" id="KW-1185">Reference proteome</keyword>
<dbReference type="RefSeq" id="WP_318346805.1">
    <property type="nucleotide sequence ID" value="NZ_AP018694.1"/>
</dbReference>
<dbReference type="SUPFAM" id="SSF54909">
    <property type="entry name" value="Dimeric alpha+beta barrel"/>
    <property type="match status" value="1"/>
</dbReference>
<organism evidence="2 3">
    <name type="scientific">Aquipluma nitroreducens</name>
    <dbReference type="NCBI Taxonomy" id="2010828"/>
    <lineage>
        <taxon>Bacteria</taxon>
        <taxon>Pseudomonadati</taxon>
        <taxon>Bacteroidota</taxon>
        <taxon>Bacteroidia</taxon>
        <taxon>Marinilabiliales</taxon>
        <taxon>Prolixibacteraceae</taxon>
        <taxon>Aquipluma</taxon>
    </lineage>
</organism>
<dbReference type="Gene3D" id="3.30.70.100">
    <property type="match status" value="1"/>
</dbReference>
<dbReference type="Pfam" id="PF03992">
    <property type="entry name" value="ABM"/>
    <property type="match status" value="1"/>
</dbReference>
<sequence>MIRLNVFISVEGVNHTKVLEAAKELTAFSVKEDGCIAYDVYESATRPNVLLICETWKDSEALAAHEKTTHFVKNIVVLQNFAEIKLEKFEF</sequence>
<dbReference type="PANTHER" id="PTHR33336:SF3">
    <property type="entry name" value="ABM DOMAIN-CONTAINING PROTEIN"/>
    <property type="match status" value="1"/>
</dbReference>
<evidence type="ECO:0000313" key="3">
    <source>
        <dbReference type="Proteomes" id="UP001193389"/>
    </source>
</evidence>
<dbReference type="AlphaFoldDB" id="A0A5K7SA60"/>
<dbReference type="InterPro" id="IPR007138">
    <property type="entry name" value="ABM_dom"/>
</dbReference>
<dbReference type="EMBL" id="AP018694">
    <property type="protein sequence ID" value="BBE18473.1"/>
    <property type="molecule type" value="Genomic_DNA"/>
</dbReference>
<dbReference type="KEGG" id="anf:AQPE_2635"/>
<dbReference type="Proteomes" id="UP001193389">
    <property type="component" value="Chromosome"/>
</dbReference>
<dbReference type="GO" id="GO:0003824">
    <property type="term" value="F:catalytic activity"/>
    <property type="evidence" value="ECO:0007669"/>
    <property type="project" value="TreeGrafter"/>
</dbReference>
<proteinExistence type="predicted"/>
<evidence type="ECO:0000259" key="1">
    <source>
        <dbReference type="PROSITE" id="PS51725"/>
    </source>
</evidence>
<dbReference type="InterPro" id="IPR011008">
    <property type="entry name" value="Dimeric_a/b-barrel"/>
</dbReference>
<accession>A0A5K7SA60</accession>
<reference evidence="2" key="1">
    <citation type="journal article" date="2020" name="Int. J. Syst. Evol. Microbiol.">
        <title>Aquipluma nitroreducens gen. nov. sp. nov., a novel facultatively anaerobic bacterium isolated from a freshwater lake.</title>
        <authorList>
            <person name="Watanabe M."/>
            <person name="Kojima H."/>
            <person name="Fukui M."/>
        </authorList>
    </citation>
    <scope>NUCLEOTIDE SEQUENCE</scope>
    <source>
        <strain evidence="2">MeG22</strain>
    </source>
</reference>
<feature type="domain" description="ABM" evidence="1">
    <location>
        <begin position="2"/>
        <end position="91"/>
    </location>
</feature>
<gene>
    <name evidence="2" type="ORF">AQPE_2635</name>
</gene>
<dbReference type="PROSITE" id="PS51725">
    <property type="entry name" value="ABM"/>
    <property type="match status" value="1"/>
</dbReference>
<protein>
    <recommendedName>
        <fullName evidence="1">ABM domain-containing protein</fullName>
    </recommendedName>
</protein>
<dbReference type="PANTHER" id="PTHR33336">
    <property type="entry name" value="QUINOL MONOOXYGENASE YGIN-RELATED"/>
    <property type="match status" value="1"/>
</dbReference>